<comment type="caution">
    <text evidence="4">The sequence shown here is derived from an EMBL/GenBank/DDBJ whole genome shotgun (WGS) entry which is preliminary data.</text>
</comment>
<feature type="transmembrane region" description="Helical" evidence="3">
    <location>
        <begin position="49"/>
        <end position="68"/>
    </location>
</feature>
<feature type="transmembrane region" description="Helical" evidence="3">
    <location>
        <begin position="486"/>
        <end position="504"/>
    </location>
</feature>
<feature type="transmembrane region" description="Helical" evidence="3">
    <location>
        <begin position="75"/>
        <end position="98"/>
    </location>
</feature>
<dbReference type="InterPro" id="IPR051951">
    <property type="entry name" value="UNC-93_regulatory"/>
</dbReference>
<evidence type="ECO:0000256" key="3">
    <source>
        <dbReference type="SAM" id="Phobius"/>
    </source>
</evidence>
<dbReference type="PANTHER" id="PTHR19444:SF13">
    <property type="entry name" value="PROTEIN UNC-93 HOMOLOG A"/>
    <property type="match status" value="1"/>
</dbReference>
<feature type="transmembrane region" description="Helical" evidence="3">
    <location>
        <begin position="510"/>
        <end position="529"/>
    </location>
</feature>
<feature type="region of interest" description="Disordered" evidence="2">
    <location>
        <begin position="280"/>
        <end position="301"/>
    </location>
</feature>
<feature type="transmembrane region" description="Helical" evidence="3">
    <location>
        <begin position="421"/>
        <end position="442"/>
    </location>
</feature>
<reference evidence="4 5" key="1">
    <citation type="submission" date="2024-02" db="EMBL/GenBank/DDBJ databases">
        <authorList>
            <person name="Daric V."/>
            <person name="Darras S."/>
        </authorList>
    </citation>
    <scope>NUCLEOTIDE SEQUENCE [LARGE SCALE GENOMIC DNA]</scope>
</reference>
<dbReference type="PANTHER" id="PTHR19444">
    <property type="entry name" value="UNC-93 RELATED"/>
    <property type="match status" value="1"/>
</dbReference>
<accession>A0ABP0FQH3</accession>
<feature type="transmembrane region" description="Helical" evidence="3">
    <location>
        <begin position="17"/>
        <end position="37"/>
    </location>
</feature>
<comment type="similarity">
    <text evidence="1">Belongs to the unc-93 family.</text>
</comment>
<organism evidence="4 5">
    <name type="scientific">Clavelina lepadiformis</name>
    <name type="common">Light-bulb sea squirt</name>
    <name type="synonym">Ascidia lepadiformis</name>
    <dbReference type="NCBI Taxonomy" id="159417"/>
    <lineage>
        <taxon>Eukaryota</taxon>
        <taxon>Metazoa</taxon>
        <taxon>Chordata</taxon>
        <taxon>Tunicata</taxon>
        <taxon>Ascidiacea</taxon>
        <taxon>Aplousobranchia</taxon>
        <taxon>Clavelinidae</taxon>
        <taxon>Clavelina</taxon>
    </lineage>
</organism>
<protein>
    <submittedName>
        <fullName evidence="4">Uncharacterized protein</fullName>
    </submittedName>
</protein>
<feature type="transmembrane region" description="Helical" evidence="3">
    <location>
        <begin position="448"/>
        <end position="466"/>
    </location>
</feature>
<feature type="transmembrane region" description="Helical" evidence="3">
    <location>
        <begin position="211"/>
        <end position="232"/>
    </location>
</feature>
<keyword evidence="3" id="KW-0812">Transmembrane</keyword>
<keyword evidence="5" id="KW-1185">Reference proteome</keyword>
<evidence type="ECO:0000256" key="1">
    <source>
        <dbReference type="ARBA" id="ARBA00009172"/>
    </source>
</evidence>
<sequence>MSSEIDYEKEKLRKRCFFFYASVFLVSTLVHGTFSIVTNLHLQEGFGEVSFVEYYATSLPFTALVPFVQEFSTAFFVGFLGVFGYFALFISHCTGGYVVLETTLLAFGDALFGSTVLVLKGIFAKKWARKTNLPVGQTRCYFTGLLFMAHQLGMLTGVSLNLAFIFTDHVTAANIDDFHPIAHASCYVCHPHRNFTNTTVHEFTHLRHTKLFHALILLFTCGFGAVFFFLAINATKFNQVDADVAEQQDGDRSSAESIPLRSIVTRNDLVEDDVAEEVAIPSTHPSTPENQDEPDGQSSSIHEDFQPSIVRRVRFVEPTSPVLSDEHRPRSQKPSCCARFQNPYKAMLQLTASRNHRFVVFLPIYTGMLMAFVMGELPQAFSCFLGLFQVAFGLVLSGVMGSFTSFVVGKAAANFKRQVSCIGVVSLADIVVHLFCIFWFLVEDVPSLVFLLFPVVGASAGIWKVITNDIYAQNFKGEEKIAHVIWNFWVIAGMCLQFSLNINLCMTAKACIRLVMLFVAVVTYFNFVLNHCDRQIGTPSGDGQLVSEVKSTRSEQVKEVETSVL</sequence>
<keyword evidence="3" id="KW-0472">Membrane</keyword>
<feature type="transmembrane region" description="Helical" evidence="3">
    <location>
        <begin position="387"/>
        <end position="409"/>
    </location>
</feature>
<proteinExistence type="inferred from homology"/>
<dbReference type="EMBL" id="CAWYQH010000079">
    <property type="protein sequence ID" value="CAK8681298.1"/>
    <property type="molecule type" value="Genomic_DNA"/>
</dbReference>
<dbReference type="Proteomes" id="UP001642483">
    <property type="component" value="Unassembled WGS sequence"/>
</dbReference>
<name>A0ABP0FQH3_CLALP</name>
<evidence type="ECO:0000313" key="5">
    <source>
        <dbReference type="Proteomes" id="UP001642483"/>
    </source>
</evidence>
<evidence type="ECO:0000256" key="2">
    <source>
        <dbReference type="SAM" id="MobiDB-lite"/>
    </source>
</evidence>
<feature type="transmembrane region" description="Helical" evidence="3">
    <location>
        <begin position="144"/>
        <end position="166"/>
    </location>
</feature>
<gene>
    <name evidence="4" type="ORF">CVLEPA_LOCUS11514</name>
</gene>
<keyword evidence="3" id="KW-1133">Transmembrane helix</keyword>
<feature type="transmembrane region" description="Helical" evidence="3">
    <location>
        <begin position="104"/>
        <end position="123"/>
    </location>
</feature>
<feature type="transmembrane region" description="Helical" evidence="3">
    <location>
        <begin position="358"/>
        <end position="375"/>
    </location>
</feature>
<evidence type="ECO:0000313" key="4">
    <source>
        <dbReference type="EMBL" id="CAK8681298.1"/>
    </source>
</evidence>